<evidence type="ECO:0000256" key="1">
    <source>
        <dbReference type="ARBA" id="ARBA00010088"/>
    </source>
</evidence>
<evidence type="ECO:0000313" key="7">
    <source>
        <dbReference type="Proteomes" id="UP000568664"/>
    </source>
</evidence>
<dbReference type="GO" id="GO:0008233">
    <property type="term" value="F:peptidase activity"/>
    <property type="evidence" value="ECO:0007669"/>
    <property type="project" value="InterPro"/>
</dbReference>
<dbReference type="PANTHER" id="PTHR43798:SF27">
    <property type="entry name" value="HYDROLASE ALPHA_BETA HYDROLASE FOLD FAMILY"/>
    <property type="match status" value="1"/>
</dbReference>
<dbReference type="InterPro" id="IPR000073">
    <property type="entry name" value="AB_hydrolase_1"/>
</dbReference>
<comment type="caution">
    <text evidence="6">The sequence shown here is derived from an EMBL/GenBank/DDBJ whole genome shotgun (WGS) entry which is preliminary data.</text>
</comment>
<keyword evidence="3" id="KW-0732">Signal</keyword>
<dbReference type="PANTHER" id="PTHR43798">
    <property type="entry name" value="MONOACYLGLYCEROL LIPASE"/>
    <property type="match status" value="1"/>
</dbReference>
<accession>A0A7Y0LAB7</accession>
<dbReference type="InterPro" id="IPR013595">
    <property type="entry name" value="Pept_S33_TAP-like_C"/>
</dbReference>
<name>A0A7Y0LAB7_9GAMM</name>
<dbReference type="EMBL" id="JABBXH010000002">
    <property type="protein sequence ID" value="NMP30883.1"/>
    <property type="molecule type" value="Genomic_DNA"/>
</dbReference>
<protein>
    <submittedName>
        <fullName evidence="6">Alpha/beta hydrolase</fullName>
    </submittedName>
</protein>
<gene>
    <name evidence="6" type="ORF">HII17_04840</name>
</gene>
<feature type="signal peptide" evidence="3">
    <location>
        <begin position="1"/>
        <end position="19"/>
    </location>
</feature>
<dbReference type="PRINTS" id="PR00793">
    <property type="entry name" value="PROAMNOPTASE"/>
</dbReference>
<dbReference type="GO" id="GO:0016020">
    <property type="term" value="C:membrane"/>
    <property type="evidence" value="ECO:0007669"/>
    <property type="project" value="TreeGrafter"/>
</dbReference>
<dbReference type="SUPFAM" id="SSF53474">
    <property type="entry name" value="alpha/beta-Hydrolases"/>
    <property type="match status" value="1"/>
</dbReference>
<feature type="domain" description="Peptidase S33 tripeptidyl aminopeptidase-like C-terminal" evidence="5">
    <location>
        <begin position="374"/>
        <end position="465"/>
    </location>
</feature>
<dbReference type="AlphaFoldDB" id="A0A7Y0LAB7"/>
<reference evidence="6 7" key="1">
    <citation type="submission" date="2020-04" db="EMBL/GenBank/DDBJ databases">
        <title>Thalassotalea sp. M1531, isolated from the surface of marine red alga.</title>
        <authorList>
            <person name="Pang L."/>
            <person name="Lu D.-C."/>
        </authorList>
    </citation>
    <scope>NUCLEOTIDE SEQUENCE [LARGE SCALE GENOMIC DNA]</scope>
    <source>
        <strain evidence="6 7">M1531</strain>
    </source>
</reference>
<evidence type="ECO:0000256" key="3">
    <source>
        <dbReference type="SAM" id="SignalP"/>
    </source>
</evidence>
<comment type="similarity">
    <text evidence="1">Belongs to the peptidase S33 family.</text>
</comment>
<dbReference type="Proteomes" id="UP000568664">
    <property type="component" value="Unassembled WGS sequence"/>
</dbReference>
<dbReference type="InterPro" id="IPR002410">
    <property type="entry name" value="Peptidase_S33"/>
</dbReference>
<evidence type="ECO:0000313" key="6">
    <source>
        <dbReference type="EMBL" id="NMP30883.1"/>
    </source>
</evidence>
<sequence>MWKSLIALGMLASSASAMAQTHQLKIDDCHIDGIKEQIKCGTLTVPENYNKPDAVKIDVNFTVLPAIDNSSNKVPLMFLAGGPGQAATELSAMLRRNYYEIRKTRDIVLVDQRGTGKSNPLLCDNEAFKATNVYTMSSSDYNIDEIHSCLAEFKQDLSQYNSENAIRDFDAVREALGHQQINIYGGSYGTRAALVYMRLFPQNLKSVVLDSVGPIEVPIGPFGQSAARSFSLLIENCHKDAECKKAFPNLEQEYQQVFERLVKSPIEIAIPHPRLGTEVKFLIDAEKFVSTLRLQLYSMGQRTLVPLVINQAYKGNFMPFAGLVAMNDEEQAKGSLYFGLTLNIVCNEDFPLVDENAWLADADNSFGRNISHRAWRLACPVWPKYRPDAEFYQSVTADIPTLILSGNLDPVTPPANGDKSDATLPNSKHIVVKNAAHIVANTDCGVGVVAQFLDSLDVSSLDEECLAEIPDESFMTSLNGNM</sequence>
<dbReference type="InterPro" id="IPR050266">
    <property type="entry name" value="AB_hydrolase_sf"/>
</dbReference>
<keyword evidence="2 6" id="KW-0378">Hydrolase</keyword>
<organism evidence="6 7">
    <name type="scientific">Thalassotalea algicola</name>
    <dbReference type="NCBI Taxonomy" id="2716224"/>
    <lineage>
        <taxon>Bacteria</taxon>
        <taxon>Pseudomonadati</taxon>
        <taxon>Pseudomonadota</taxon>
        <taxon>Gammaproteobacteria</taxon>
        <taxon>Alteromonadales</taxon>
        <taxon>Colwelliaceae</taxon>
        <taxon>Thalassotalea</taxon>
    </lineage>
</organism>
<evidence type="ECO:0000259" key="4">
    <source>
        <dbReference type="Pfam" id="PF00561"/>
    </source>
</evidence>
<evidence type="ECO:0000256" key="2">
    <source>
        <dbReference type="ARBA" id="ARBA00022801"/>
    </source>
</evidence>
<dbReference type="Pfam" id="PF00561">
    <property type="entry name" value="Abhydrolase_1"/>
    <property type="match status" value="1"/>
</dbReference>
<dbReference type="Pfam" id="PF08386">
    <property type="entry name" value="Abhydrolase_4"/>
    <property type="match status" value="1"/>
</dbReference>
<evidence type="ECO:0000259" key="5">
    <source>
        <dbReference type="Pfam" id="PF08386"/>
    </source>
</evidence>
<feature type="chain" id="PRO_5031424195" evidence="3">
    <location>
        <begin position="20"/>
        <end position="482"/>
    </location>
</feature>
<feature type="domain" description="AB hydrolase-1" evidence="4">
    <location>
        <begin position="75"/>
        <end position="212"/>
    </location>
</feature>
<dbReference type="RefSeq" id="WP_169074235.1">
    <property type="nucleotide sequence ID" value="NZ_JABBXH010000002.1"/>
</dbReference>
<proteinExistence type="inferred from homology"/>
<dbReference type="GO" id="GO:0006508">
    <property type="term" value="P:proteolysis"/>
    <property type="evidence" value="ECO:0007669"/>
    <property type="project" value="InterPro"/>
</dbReference>
<dbReference type="InterPro" id="IPR029058">
    <property type="entry name" value="AB_hydrolase_fold"/>
</dbReference>
<dbReference type="Gene3D" id="3.40.50.1820">
    <property type="entry name" value="alpha/beta hydrolase"/>
    <property type="match status" value="1"/>
</dbReference>
<keyword evidence="7" id="KW-1185">Reference proteome</keyword>